<dbReference type="Proteomes" id="UP000368032">
    <property type="component" value="Unassembled WGS sequence"/>
</dbReference>
<sequence length="33" mass="3985">MREYVEKQLHTRVDCEPNDASEITTQNSFRKCR</sequence>
<dbReference type="AlphaFoldDB" id="A0A5K1J4P6"/>
<protein>
    <submittedName>
        <fullName evidence="1">Uncharacterized protein</fullName>
    </submittedName>
</protein>
<accession>A0A5K1J4P6</accession>
<dbReference type="EMBL" id="CABWIF010000022">
    <property type="protein sequence ID" value="VWL97833.1"/>
    <property type="molecule type" value="Genomic_DNA"/>
</dbReference>
<evidence type="ECO:0000313" key="1">
    <source>
        <dbReference type="EMBL" id="VWL97833.1"/>
    </source>
</evidence>
<name>A0A5K1J4P6_9ACTN</name>
<organism evidence="1 2">
    <name type="scientific">Collinsella aerofaciens</name>
    <dbReference type="NCBI Taxonomy" id="74426"/>
    <lineage>
        <taxon>Bacteria</taxon>
        <taxon>Bacillati</taxon>
        <taxon>Actinomycetota</taxon>
        <taxon>Coriobacteriia</taxon>
        <taxon>Coriobacteriales</taxon>
        <taxon>Coriobacteriaceae</taxon>
        <taxon>Collinsella</taxon>
    </lineage>
</organism>
<evidence type="ECO:0000313" key="2">
    <source>
        <dbReference type="Proteomes" id="UP000368032"/>
    </source>
</evidence>
<gene>
    <name evidence="1" type="ORF">CKJAJONC_00360</name>
</gene>
<proteinExistence type="predicted"/>
<reference evidence="1 2" key="1">
    <citation type="submission" date="2019-10" db="EMBL/GenBank/DDBJ databases">
        <authorList>
            <person name="Wolf R A."/>
        </authorList>
    </citation>
    <scope>NUCLEOTIDE SEQUENCE [LARGE SCALE GENOMIC DNA]</scope>
    <source>
        <strain evidence="1">Collinsella_aerofaciens_DSM_13712</strain>
    </source>
</reference>